<organism evidence="1 2">
    <name type="scientific">Palleronia salina</name>
    <dbReference type="NCBI Taxonomy" id="313368"/>
    <lineage>
        <taxon>Bacteria</taxon>
        <taxon>Pseudomonadati</taxon>
        <taxon>Pseudomonadota</taxon>
        <taxon>Alphaproteobacteria</taxon>
        <taxon>Rhodobacterales</taxon>
        <taxon>Roseobacteraceae</taxon>
        <taxon>Palleronia</taxon>
    </lineage>
</organism>
<dbReference type="AlphaFoldDB" id="A0A1M6M361"/>
<gene>
    <name evidence="1" type="ORF">SAMN04488012_11924</name>
</gene>
<evidence type="ECO:0000313" key="1">
    <source>
        <dbReference type="EMBL" id="SHJ77773.1"/>
    </source>
</evidence>
<dbReference type="Proteomes" id="UP000184040">
    <property type="component" value="Unassembled WGS sequence"/>
</dbReference>
<protein>
    <submittedName>
        <fullName evidence="1">Uncharacterized protein</fullName>
    </submittedName>
</protein>
<name>A0A1M6M361_9RHOB</name>
<reference evidence="1 2" key="1">
    <citation type="submission" date="2016-11" db="EMBL/GenBank/DDBJ databases">
        <authorList>
            <person name="Jaros S."/>
            <person name="Januszkiewicz K."/>
            <person name="Wedrychowicz H."/>
        </authorList>
    </citation>
    <scope>NUCLEOTIDE SEQUENCE [LARGE SCALE GENOMIC DNA]</scope>
    <source>
        <strain evidence="1 2">DSM 26892</strain>
    </source>
</reference>
<evidence type="ECO:0000313" key="2">
    <source>
        <dbReference type="Proteomes" id="UP000184040"/>
    </source>
</evidence>
<accession>A0A1M6M361</accession>
<keyword evidence="2" id="KW-1185">Reference proteome</keyword>
<sequence length="41" mass="4539">MRRAPFENIPTSWTKLFAAGSEVQPSFTSHSDPANQWTAAC</sequence>
<proteinExistence type="predicted"/>
<dbReference type="EMBL" id="FQZA01000019">
    <property type="protein sequence ID" value="SHJ77773.1"/>
    <property type="molecule type" value="Genomic_DNA"/>
</dbReference>
<dbReference type="STRING" id="313368.SAMN04488012_11924"/>